<reference evidence="1 2" key="2">
    <citation type="journal article" date="2023" name="Plant Pathol.">
        <title>Dismantling and reorganizing Pseudomonas marginalis sensu#lato.</title>
        <authorList>
            <person name="Sawada H."/>
            <person name="Fujikawa T."/>
            <person name="Satou M."/>
        </authorList>
    </citation>
    <scope>NUCLEOTIDE SEQUENCE [LARGE SCALE GENOMIC DNA]</scope>
    <source>
        <strain evidence="1 2">MAFF 212408</strain>
    </source>
</reference>
<keyword evidence="2" id="KW-1185">Reference proteome</keyword>
<protein>
    <submittedName>
        <fullName evidence="1">Uncharacterized protein</fullName>
    </submittedName>
</protein>
<dbReference type="EMBL" id="VUAZ01000123">
    <property type="protein sequence ID" value="MPR04096.1"/>
    <property type="molecule type" value="Genomic_DNA"/>
</dbReference>
<name>A0A5N7KPJ1_9PSED</name>
<comment type="caution">
    <text evidence="1">The sequence shown here is derived from an EMBL/GenBank/DDBJ whole genome shotgun (WGS) entry which is preliminary data.</text>
</comment>
<proteinExistence type="predicted"/>
<accession>A0A5N7KPJ1</accession>
<organism evidence="1 2">
    <name type="scientific">Pseudomonas kitaguniensis</name>
    <dbReference type="NCBI Taxonomy" id="2607908"/>
    <lineage>
        <taxon>Bacteria</taxon>
        <taxon>Pseudomonadati</taxon>
        <taxon>Pseudomonadota</taxon>
        <taxon>Gammaproteobacteria</taxon>
        <taxon>Pseudomonadales</taxon>
        <taxon>Pseudomonadaceae</taxon>
        <taxon>Pseudomonas</taxon>
    </lineage>
</organism>
<sequence length="82" mass="8951">MASIASELRNTRTYNFVTQYIEDKFLAINPSLGVNVRSLRMAQVYIMGHAGGIEKKHGLHAIAAAQAYGCTVTLNSDALYGF</sequence>
<evidence type="ECO:0000313" key="2">
    <source>
        <dbReference type="Proteomes" id="UP000326112"/>
    </source>
</evidence>
<dbReference type="Proteomes" id="UP000326112">
    <property type="component" value="Unassembled WGS sequence"/>
</dbReference>
<gene>
    <name evidence="1" type="ORF">F0169_19655</name>
</gene>
<reference evidence="1 2" key="1">
    <citation type="journal article" date="2020" name="Int. J. Syst. Evol. Microbiol.">
        <title>Pseudomonas kitaguniensis sp. nov., a pathogen causing bacterial rot of Welsh onion in Japan.</title>
        <authorList>
            <person name="Sawada H."/>
            <person name="Fujikawa T."/>
            <person name="Nishiwaki Y."/>
            <person name="Horita H."/>
        </authorList>
    </citation>
    <scope>NUCLEOTIDE SEQUENCE [LARGE SCALE GENOMIC DNA]</scope>
    <source>
        <strain evidence="1 2">MAFF 212408</strain>
    </source>
</reference>
<dbReference type="RefSeq" id="WP_152747397.1">
    <property type="nucleotide sequence ID" value="NZ_VUAZ01000123.1"/>
</dbReference>
<evidence type="ECO:0000313" key="1">
    <source>
        <dbReference type="EMBL" id="MPR04096.1"/>
    </source>
</evidence>